<comment type="caution">
    <text evidence="24">The sequence shown here is derived from an EMBL/GenBank/DDBJ whole genome shotgun (WGS) entry which is preliminary data.</text>
</comment>
<dbReference type="PROSITE" id="PS50119">
    <property type="entry name" value="ZF_BBOX"/>
    <property type="match status" value="2"/>
</dbReference>
<keyword evidence="9" id="KW-0479">Metal-binding</keyword>
<dbReference type="CDD" id="cd14954">
    <property type="entry name" value="NHL_TRIM71_like"/>
    <property type="match status" value="1"/>
</dbReference>
<evidence type="ECO:0000256" key="13">
    <source>
        <dbReference type="ARBA" id="ARBA00022833"/>
    </source>
</evidence>
<evidence type="ECO:0000256" key="4">
    <source>
        <dbReference type="ARBA" id="ARBA00008518"/>
    </source>
</evidence>
<dbReference type="OrthoDB" id="342730at2759"/>
<keyword evidence="25" id="KW-1185">Reference proteome</keyword>
<evidence type="ECO:0000256" key="20">
    <source>
        <dbReference type="ARBA" id="ARBA00043228"/>
    </source>
</evidence>
<evidence type="ECO:0000256" key="10">
    <source>
        <dbReference type="ARBA" id="ARBA00022737"/>
    </source>
</evidence>
<evidence type="ECO:0000313" key="24">
    <source>
        <dbReference type="EMBL" id="RZF40617.1"/>
    </source>
</evidence>
<dbReference type="FunFam" id="2.120.10.30:FF:000013">
    <property type="entry name" value="E3 ubiquitin-protein ligase TRIM71"/>
    <property type="match status" value="1"/>
</dbReference>
<dbReference type="Gene3D" id="3.30.160.60">
    <property type="entry name" value="Classic Zinc Finger"/>
    <property type="match status" value="1"/>
</dbReference>
<evidence type="ECO:0000256" key="2">
    <source>
        <dbReference type="ARBA" id="ARBA00004201"/>
    </source>
</evidence>
<dbReference type="GO" id="GO:0000932">
    <property type="term" value="C:P-body"/>
    <property type="evidence" value="ECO:0007669"/>
    <property type="project" value="UniProtKB-SubCell"/>
</dbReference>
<comment type="subcellular location">
    <subcellularLocation>
        <location evidence="2">Cytoplasm</location>
        <location evidence="2">P-body</location>
    </subcellularLocation>
</comment>
<dbReference type="SUPFAM" id="SSF57845">
    <property type="entry name" value="B-box zinc-binding domain"/>
    <property type="match status" value="1"/>
</dbReference>
<evidence type="ECO:0000256" key="6">
    <source>
        <dbReference type="ARBA" id="ARBA00022473"/>
    </source>
</evidence>
<keyword evidence="10" id="KW-0677">Repeat</keyword>
<evidence type="ECO:0000256" key="9">
    <source>
        <dbReference type="ARBA" id="ARBA00022723"/>
    </source>
</evidence>
<dbReference type="Gene3D" id="4.10.830.40">
    <property type="match status" value="1"/>
</dbReference>
<feature type="domain" description="B box-type" evidence="23">
    <location>
        <begin position="108"/>
        <end position="149"/>
    </location>
</feature>
<keyword evidence="11 21" id="KW-0863">Zinc-finger</keyword>
<organism evidence="24 25">
    <name type="scientific">Laodelphax striatellus</name>
    <name type="common">Small brown planthopper</name>
    <name type="synonym">Delphax striatella</name>
    <dbReference type="NCBI Taxonomy" id="195883"/>
    <lineage>
        <taxon>Eukaryota</taxon>
        <taxon>Metazoa</taxon>
        <taxon>Ecdysozoa</taxon>
        <taxon>Arthropoda</taxon>
        <taxon>Hexapoda</taxon>
        <taxon>Insecta</taxon>
        <taxon>Pterygota</taxon>
        <taxon>Neoptera</taxon>
        <taxon>Paraneoptera</taxon>
        <taxon>Hemiptera</taxon>
        <taxon>Auchenorrhyncha</taxon>
        <taxon>Fulgoroidea</taxon>
        <taxon>Delphacidae</taxon>
        <taxon>Criomorphinae</taxon>
        <taxon>Laodelphax</taxon>
    </lineage>
</organism>
<dbReference type="FunFam" id="2.120.10.30:FF:000080">
    <property type="entry name" value="E3 ubiquitin-protein ligase TRIM71"/>
    <property type="match status" value="1"/>
</dbReference>
<evidence type="ECO:0000256" key="21">
    <source>
        <dbReference type="PROSITE-ProRule" id="PRU00024"/>
    </source>
</evidence>
<feature type="repeat" description="NHL" evidence="22">
    <location>
        <begin position="671"/>
        <end position="711"/>
    </location>
</feature>
<evidence type="ECO:0000256" key="3">
    <source>
        <dbReference type="ARBA" id="ARBA00004906"/>
    </source>
</evidence>
<dbReference type="GO" id="GO:0043161">
    <property type="term" value="P:proteasome-mediated ubiquitin-dependent protein catabolic process"/>
    <property type="evidence" value="ECO:0007669"/>
    <property type="project" value="TreeGrafter"/>
</dbReference>
<dbReference type="EMBL" id="QKKF02018119">
    <property type="protein sequence ID" value="RZF40617.1"/>
    <property type="molecule type" value="Genomic_DNA"/>
</dbReference>
<feature type="repeat" description="NHL" evidence="22">
    <location>
        <begin position="624"/>
        <end position="667"/>
    </location>
</feature>
<feature type="repeat" description="NHL" evidence="22">
    <location>
        <begin position="582"/>
        <end position="620"/>
    </location>
</feature>
<dbReference type="SUPFAM" id="SSF101898">
    <property type="entry name" value="NHL repeat"/>
    <property type="match status" value="1"/>
</dbReference>
<dbReference type="Gene3D" id="2.120.10.30">
    <property type="entry name" value="TolB, C-terminal domain"/>
    <property type="match status" value="3"/>
</dbReference>
<keyword evidence="6" id="KW-0217">Developmental protein</keyword>
<dbReference type="Pfam" id="PF01436">
    <property type="entry name" value="NHL"/>
    <property type="match status" value="6"/>
</dbReference>
<dbReference type="Pfam" id="PF00643">
    <property type="entry name" value="zf-B_box"/>
    <property type="match status" value="1"/>
</dbReference>
<evidence type="ECO:0000256" key="11">
    <source>
        <dbReference type="ARBA" id="ARBA00022771"/>
    </source>
</evidence>
<dbReference type="FunFam" id="2.120.10.30:FF:000025">
    <property type="entry name" value="E3 ubiquitin-protein ligase TRIM71"/>
    <property type="match status" value="1"/>
</dbReference>
<dbReference type="AlphaFoldDB" id="A0A482X498"/>
<dbReference type="PANTHER" id="PTHR24104:SF48">
    <property type="entry name" value="PROTEIN WECH"/>
    <property type="match status" value="1"/>
</dbReference>
<sequence>MASPDTNSVLSCLSNIVLDADDAFLQDLLQDSSSISPSFKCGNCREGASATSRCQDCNESLCDSCVSAHLRVRLTKDHIIVRLENDSPNHSSTPNQLSPFSRPGTSPNGTLYCELHLNEIMKFYCDNCLMPICGDCSTKEHRSHSIVHLQDAIEGSRMANFKLLTDSKAGAQAVKDSIEITQQMLNSVNMKADLMTRDIQSSATKLQVAIKEREAELLVQVEKIRQAKVRVLAQQLDSLRQAFNRFIYTSEHLTEALELGSPMDQLQAKAQAYKDLGFLRAVKVSLQPQEDDCLSYAPPDLDVVRAVTTYGDVISSGYPHSNLNMALGEGLIMQAVRGRLSANNAPPLNLYSKTNICNDLITNGHEVPCLPGVENNIAAVGEIGDKRDISKFTSYREKQVGHSAIARGRPIVGIKFPPICLYYGRNNMHPGPPLLTFGEEGDGDGQLCRPWGVCCSKEGNIIVADRSNNRVQVFSGNGKFLLKFGKHGNEPGEFDRPAGVAVNPLGNIVVADKDNHRIQIFTKDGIFLFTFGEKGCKNGQFNYPWDVDVNESGLIVVSDTRNHRIQLFTSDGTFLNKYGFETSTGMWKHFDSPRGVCFGPKGIIIVTDFNNHRLVVIEQNFTQARFLGNEGSNTKQFLRPQGVTVDGDGHVIVADSRNNRIQVFENNGSFLCQFGGSGKEPGLLDRPSGICLTPDGRIVVVDFGNNRVQIF</sequence>
<dbReference type="GO" id="GO:0035198">
    <property type="term" value="F:miRNA binding"/>
    <property type="evidence" value="ECO:0007669"/>
    <property type="project" value="UniProtKB-ARBA"/>
</dbReference>
<keyword evidence="7" id="KW-0963">Cytoplasm</keyword>
<dbReference type="InterPro" id="IPR000315">
    <property type="entry name" value="Znf_B-box"/>
</dbReference>
<keyword evidence="13" id="KW-0862">Zinc</keyword>
<gene>
    <name evidence="24" type="ORF">LSTR_LSTR007500</name>
</gene>
<reference evidence="24 25" key="1">
    <citation type="journal article" date="2017" name="Gigascience">
        <title>Genome sequence of the small brown planthopper, Laodelphax striatellus.</title>
        <authorList>
            <person name="Zhu J."/>
            <person name="Jiang F."/>
            <person name="Wang X."/>
            <person name="Yang P."/>
            <person name="Bao Y."/>
            <person name="Zhao W."/>
            <person name="Wang W."/>
            <person name="Lu H."/>
            <person name="Wang Q."/>
            <person name="Cui N."/>
            <person name="Li J."/>
            <person name="Chen X."/>
            <person name="Luo L."/>
            <person name="Yu J."/>
            <person name="Kang L."/>
            <person name="Cui F."/>
        </authorList>
    </citation>
    <scope>NUCLEOTIDE SEQUENCE [LARGE SCALE GENOMIC DNA]</scope>
    <source>
        <strain evidence="24">Lst14</strain>
    </source>
</reference>
<dbReference type="CDD" id="cd19796">
    <property type="entry name" value="Bbox2_TRIM71_C-VII"/>
    <property type="match status" value="1"/>
</dbReference>
<evidence type="ECO:0000259" key="23">
    <source>
        <dbReference type="PROSITE" id="PS50119"/>
    </source>
</evidence>
<dbReference type="InterPro" id="IPR001258">
    <property type="entry name" value="NHL_repeat"/>
</dbReference>
<feature type="repeat" description="NHL" evidence="22">
    <location>
        <begin position="434"/>
        <end position="477"/>
    </location>
</feature>
<comment type="similarity">
    <text evidence="4">Belongs to the TRIM/RBCC family.</text>
</comment>
<feature type="repeat" description="NHL" evidence="22">
    <location>
        <begin position="528"/>
        <end position="571"/>
    </location>
</feature>
<evidence type="ECO:0000256" key="22">
    <source>
        <dbReference type="PROSITE-ProRule" id="PRU00504"/>
    </source>
</evidence>
<dbReference type="InterPro" id="IPR050952">
    <property type="entry name" value="TRIM-NHL_E3_ligases"/>
</dbReference>
<dbReference type="PROSITE" id="PS51125">
    <property type="entry name" value="NHL"/>
    <property type="match status" value="6"/>
</dbReference>
<proteinExistence type="inferred from homology"/>
<dbReference type="InParanoid" id="A0A482X498"/>
<evidence type="ECO:0000256" key="7">
    <source>
        <dbReference type="ARBA" id="ARBA00022490"/>
    </source>
</evidence>
<evidence type="ECO:0000256" key="12">
    <source>
        <dbReference type="ARBA" id="ARBA00022786"/>
    </source>
</evidence>
<feature type="domain" description="B box-type" evidence="23">
    <location>
        <begin position="36"/>
        <end position="83"/>
    </location>
</feature>
<dbReference type="SMART" id="SM00336">
    <property type="entry name" value="BBOX"/>
    <property type="match status" value="2"/>
</dbReference>
<evidence type="ECO:0000256" key="8">
    <source>
        <dbReference type="ARBA" id="ARBA00022679"/>
    </source>
</evidence>
<dbReference type="Proteomes" id="UP000291343">
    <property type="component" value="Unassembled WGS sequence"/>
</dbReference>
<evidence type="ECO:0000256" key="17">
    <source>
        <dbReference type="ARBA" id="ARBA00040205"/>
    </source>
</evidence>
<dbReference type="GO" id="GO:0031047">
    <property type="term" value="P:regulatory ncRNA-mediated gene silencing"/>
    <property type="evidence" value="ECO:0007669"/>
    <property type="project" value="UniProtKB-KW"/>
</dbReference>
<dbReference type="STRING" id="195883.A0A482X498"/>
<dbReference type="GO" id="GO:0000209">
    <property type="term" value="P:protein polyubiquitination"/>
    <property type="evidence" value="ECO:0007669"/>
    <property type="project" value="TreeGrafter"/>
</dbReference>
<dbReference type="GO" id="GO:0017148">
    <property type="term" value="P:negative regulation of translation"/>
    <property type="evidence" value="ECO:0007669"/>
    <property type="project" value="UniProtKB-ARBA"/>
</dbReference>
<keyword evidence="12" id="KW-0833">Ubl conjugation pathway</keyword>
<evidence type="ECO:0000256" key="16">
    <source>
        <dbReference type="ARBA" id="ARBA00023158"/>
    </source>
</evidence>
<evidence type="ECO:0000256" key="14">
    <source>
        <dbReference type="ARBA" id="ARBA00022884"/>
    </source>
</evidence>
<keyword evidence="16" id="KW-0943">RNA-mediated gene silencing</keyword>
<keyword evidence="15" id="KW-0175">Coiled coil</keyword>
<dbReference type="PANTHER" id="PTHR24104">
    <property type="entry name" value="E3 UBIQUITIN-PROTEIN LIGASE NHLRC1-RELATED"/>
    <property type="match status" value="1"/>
</dbReference>
<protein>
    <recommendedName>
        <fullName evidence="17">E3 ubiquitin-protein ligase TRIM71</fullName>
        <ecNumber evidence="5">2.3.2.27</ecNumber>
    </recommendedName>
    <alternativeName>
        <fullName evidence="20">Protein lin-41 homolog</fullName>
    </alternativeName>
    <alternativeName>
        <fullName evidence="18">RING-type E3 ubiquitin transferase TRIM71</fullName>
    </alternativeName>
    <alternativeName>
        <fullName evidence="19">Tripartite motif-containing protein 71</fullName>
    </alternativeName>
</protein>
<dbReference type="EC" id="2.3.2.27" evidence="5"/>
<evidence type="ECO:0000256" key="18">
    <source>
        <dbReference type="ARBA" id="ARBA00041679"/>
    </source>
</evidence>
<dbReference type="CDD" id="cd19812">
    <property type="entry name" value="Bbox1_TRIM71_C-VII"/>
    <property type="match status" value="1"/>
</dbReference>
<evidence type="ECO:0000256" key="15">
    <source>
        <dbReference type="ARBA" id="ARBA00023054"/>
    </source>
</evidence>
<dbReference type="SMR" id="A0A482X498"/>
<dbReference type="GO" id="GO:0061630">
    <property type="term" value="F:ubiquitin protein ligase activity"/>
    <property type="evidence" value="ECO:0007669"/>
    <property type="project" value="UniProtKB-EC"/>
</dbReference>
<evidence type="ECO:0000256" key="5">
    <source>
        <dbReference type="ARBA" id="ARBA00012483"/>
    </source>
</evidence>
<keyword evidence="14" id="KW-0694">RNA-binding</keyword>
<feature type="repeat" description="NHL" evidence="22">
    <location>
        <begin position="481"/>
        <end position="524"/>
    </location>
</feature>
<dbReference type="GO" id="GO:0008270">
    <property type="term" value="F:zinc ion binding"/>
    <property type="evidence" value="ECO:0007669"/>
    <property type="project" value="UniProtKB-KW"/>
</dbReference>
<comment type="pathway">
    <text evidence="3">Protein modification; protein ubiquitination.</text>
</comment>
<evidence type="ECO:0000256" key="1">
    <source>
        <dbReference type="ARBA" id="ARBA00000900"/>
    </source>
</evidence>
<name>A0A482X498_LAOST</name>
<accession>A0A482X498</accession>
<evidence type="ECO:0000313" key="25">
    <source>
        <dbReference type="Proteomes" id="UP000291343"/>
    </source>
</evidence>
<dbReference type="FunCoup" id="A0A482X498">
    <property type="interactions" value="26"/>
</dbReference>
<evidence type="ECO:0000256" key="19">
    <source>
        <dbReference type="ARBA" id="ARBA00042007"/>
    </source>
</evidence>
<keyword evidence="8" id="KW-0808">Transferase</keyword>
<dbReference type="InterPro" id="IPR011042">
    <property type="entry name" value="6-blade_b-propeller_TolB-like"/>
</dbReference>
<comment type="catalytic activity">
    <reaction evidence="1">
        <text>S-ubiquitinyl-[E2 ubiquitin-conjugating enzyme]-L-cysteine + [acceptor protein]-L-lysine = [E2 ubiquitin-conjugating enzyme]-L-cysteine + N(6)-ubiquitinyl-[acceptor protein]-L-lysine.</text>
        <dbReference type="EC" id="2.3.2.27"/>
    </reaction>
</comment>